<dbReference type="SUPFAM" id="SSF50129">
    <property type="entry name" value="GroES-like"/>
    <property type="match status" value="1"/>
</dbReference>
<dbReference type="Gene3D" id="3.40.50.720">
    <property type="entry name" value="NAD(P)-binding Rossmann-like Domain"/>
    <property type="match status" value="1"/>
</dbReference>
<dbReference type="AlphaFoldDB" id="A0A942TFA1"/>
<dbReference type="InterPro" id="IPR013149">
    <property type="entry name" value="ADH-like_C"/>
</dbReference>
<accession>A0A942TFA1</accession>
<name>A0A942TFA1_9BACI</name>
<reference evidence="4 5" key="1">
    <citation type="submission" date="2021-05" db="EMBL/GenBank/DDBJ databases">
        <title>Novel Bacillus species.</title>
        <authorList>
            <person name="Liu G."/>
        </authorList>
    </citation>
    <scope>NUCLEOTIDE SEQUENCE [LARGE SCALE GENOMIC DNA]</scope>
    <source>
        <strain evidence="5">FJAT-49780</strain>
    </source>
</reference>
<dbReference type="InterPro" id="IPR036291">
    <property type="entry name" value="NAD(P)-bd_dom_sf"/>
</dbReference>
<evidence type="ECO:0000259" key="3">
    <source>
        <dbReference type="Pfam" id="PF08240"/>
    </source>
</evidence>
<protein>
    <submittedName>
        <fullName evidence="4">Alcohol dehydrogenase catalytic domain-containing protein</fullName>
    </submittedName>
</protein>
<dbReference type="Gene3D" id="3.90.180.10">
    <property type="entry name" value="Medium-chain alcohol dehydrogenases, catalytic domain"/>
    <property type="match status" value="1"/>
</dbReference>
<evidence type="ECO:0000313" key="5">
    <source>
        <dbReference type="Proteomes" id="UP000681414"/>
    </source>
</evidence>
<proteinExistence type="predicted"/>
<keyword evidence="1" id="KW-0560">Oxidoreductase</keyword>
<evidence type="ECO:0000313" key="4">
    <source>
        <dbReference type="EMBL" id="MBS4195778.1"/>
    </source>
</evidence>
<feature type="domain" description="Alcohol dehydrogenase-like C-terminal" evidence="2">
    <location>
        <begin position="172"/>
        <end position="301"/>
    </location>
</feature>
<dbReference type="Proteomes" id="UP000681414">
    <property type="component" value="Unassembled WGS sequence"/>
</dbReference>
<dbReference type="Pfam" id="PF00107">
    <property type="entry name" value="ADH_zinc_N"/>
    <property type="match status" value="1"/>
</dbReference>
<feature type="domain" description="Alcohol dehydrogenase-like N-terminal" evidence="3">
    <location>
        <begin position="25"/>
        <end position="123"/>
    </location>
</feature>
<evidence type="ECO:0000256" key="1">
    <source>
        <dbReference type="ARBA" id="ARBA00023002"/>
    </source>
</evidence>
<gene>
    <name evidence="4" type="ORF">KHA97_11985</name>
</gene>
<dbReference type="InterPro" id="IPR013154">
    <property type="entry name" value="ADH-like_N"/>
</dbReference>
<dbReference type="InterPro" id="IPR011032">
    <property type="entry name" value="GroES-like_sf"/>
</dbReference>
<dbReference type="PANTHER" id="PTHR43401:SF2">
    <property type="entry name" value="L-THREONINE 3-DEHYDROGENASE"/>
    <property type="match status" value="1"/>
</dbReference>
<evidence type="ECO:0000259" key="2">
    <source>
        <dbReference type="Pfam" id="PF00107"/>
    </source>
</evidence>
<dbReference type="SUPFAM" id="SSF51735">
    <property type="entry name" value="NAD(P)-binding Rossmann-fold domains"/>
    <property type="match status" value="1"/>
</dbReference>
<dbReference type="RefSeq" id="WP_213124968.1">
    <property type="nucleotide sequence ID" value="NZ_JAGYPG010000002.1"/>
</dbReference>
<keyword evidence="5" id="KW-1185">Reference proteome</keyword>
<comment type="caution">
    <text evidence="4">The sequence shown here is derived from an EMBL/GenBank/DDBJ whole genome shotgun (WGS) entry which is preliminary data.</text>
</comment>
<dbReference type="InterPro" id="IPR050129">
    <property type="entry name" value="Zn_alcohol_dh"/>
</dbReference>
<dbReference type="PANTHER" id="PTHR43401">
    <property type="entry name" value="L-THREONINE 3-DEHYDROGENASE"/>
    <property type="match status" value="1"/>
</dbReference>
<sequence>MRSAVYLGPKEIQLEEFPEEELQVGDVRIKIGLCGICGSDIKTYLRGTPYFIPPAVLGHEVVGTVVESRNNKWKIGNRVAVAHYIQCGTCPYCLAGNGTLCPELFNRRISPGGFAEYLRVPRDLADRATFKLADSAEFLDAVLAEPLACCIHGAKKVGIPVGGTVLVIGDGPMGLLHLQTVRAFGAGKVILSGMTPERLEIGRYYADFVINANEADVHSEVKKLTDGLGPDVIIVAVASVGVAEQAIKMVRSGGGVLLFGGFSSNSELKLDPNRVHYDEVRIVGSLGSLPEEFHQALEFLVSKKVSGEKMFTNLYSLDQVGLALERGSKQIGVKAIVDPWAPKGTDKILKM</sequence>
<dbReference type="Pfam" id="PF08240">
    <property type="entry name" value="ADH_N"/>
    <property type="match status" value="1"/>
</dbReference>
<organism evidence="4 5">
    <name type="scientific">Lederbergia citri</name>
    <dbReference type="NCBI Taxonomy" id="2833580"/>
    <lineage>
        <taxon>Bacteria</taxon>
        <taxon>Bacillati</taxon>
        <taxon>Bacillota</taxon>
        <taxon>Bacilli</taxon>
        <taxon>Bacillales</taxon>
        <taxon>Bacillaceae</taxon>
        <taxon>Lederbergia</taxon>
    </lineage>
</organism>
<dbReference type="EMBL" id="JAGYPG010000002">
    <property type="protein sequence ID" value="MBS4195778.1"/>
    <property type="molecule type" value="Genomic_DNA"/>
</dbReference>
<dbReference type="GO" id="GO:0016491">
    <property type="term" value="F:oxidoreductase activity"/>
    <property type="evidence" value="ECO:0007669"/>
    <property type="project" value="UniProtKB-KW"/>
</dbReference>